<evidence type="ECO:0000256" key="1">
    <source>
        <dbReference type="ARBA" id="ARBA00004651"/>
    </source>
</evidence>
<dbReference type="Proteomes" id="UP000254601">
    <property type="component" value="Unassembled WGS sequence"/>
</dbReference>
<reference evidence="9 10" key="1">
    <citation type="submission" date="2018-06" db="EMBL/GenBank/DDBJ databases">
        <authorList>
            <consortium name="Pathogen Informatics"/>
            <person name="Doyle S."/>
        </authorList>
    </citation>
    <scope>NUCLEOTIDE SEQUENCE [LARGE SCALE GENOMIC DNA]</scope>
    <source>
        <strain evidence="9 10">NCTC13337</strain>
    </source>
</reference>
<feature type="domain" description="ABC transmembrane type-1" evidence="8">
    <location>
        <begin position="73"/>
        <end position="251"/>
    </location>
</feature>
<dbReference type="PROSITE" id="PS50928">
    <property type="entry name" value="ABC_TM1"/>
    <property type="match status" value="1"/>
</dbReference>
<dbReference type="OrthoDB" id="8138334at2"/>
<dbReference type="RefSeq" id="WP_072577279.1">
    <property type="nucleotide sequence ID" value="NZ_LWHB01000152.1"/>
</dbReference>
<dbReference type="PANTHER" id="PTHR30151">
    <property type="entry name" value="ALKANE SULFONATE ABC TRANSPORTER-RELATED, MEMBRANE SUBUNIT"/>
    <property type="match status" value="1"/>
</dbReference>
<dbReference type="AlphaFoldDB" id="A0A380MN75"/>
<keyword evidence="2 7" id="KW-0813">Transport</keyword>
<feature type="transmembrane region" description="Helical" evidence="7">
    <location>
        <begin position="137"/>
        <end position="159"/>
    </location>
</feature>
<keyword evidence="5 7" id="KW-1133">Transmembrane helix</keyword>
<evidence type="ECO:0000256" key="5">
    <source>
        <dbReference type="ARBA" id="ARBA00022989"/>
    </source>
</evidence>
<dbReference type="InterPro" id="IPR000515">
    <property type="entry name" value="MetI-like"/>
</dbReference>
<dbReference type="Gene3D" id="1.10.3720.10">
    <property type="entry name" value="MetI-like"/>
    <property type="match status" value="1"/>
</dbReference>
<comment type="subcellular location">
    <subcellularLocation>
        <location evidence="1 7">Cell membrane</location>
        <topology evidence="1 7">Multi-pass membrane protein</topology>
    </subcellularLocation>
</comment>
<feature type="transmembrane region" description="Helical" evidence="7">
    <location>
        <begin position="235"/>
        <end position="254"/>
    </location>
</feature>
<name>A0A380MN75_9GAMM</name>
<feature type="transmembrane region" description="Helical" evidence="7">
    <location>
        <begin position="77"/>
        <end position="99"/>
    </location>
</feature>
<keyword evidence="4 7" id="KW-0812">Transmembrane</keyword>
<keyword evidence="3" id="KW-1003">Cell membrane</keyword>
<keyword evidence="10" id="KW-1185">Reference proteome</keyword>
<dbReference type="InterPro" id="IPR035906">
    <property type="entry name" value="MetI-like_sf"/>
</dbReference>
<evidence type="ECO:0000256" key="3">
    <source>
        <dbReference type="ARBA" id="ARBA00022475"/>
    </source>
</evidence>
<evidence type="ECO:0000313" key="9">
    <source>
        <dbReference type="EMBL" id="SUO93191.1"/>
    </source>
</evidence>
<feature type="transmembrane region" description="Helical" evidence="7">
    <location>
        <begin position="111"/>
        <end position="131"/>
    </location>
</feature>
<dbReference type="SUPFAM" id="SSF161098">
    <property type="entry name" value="MetI-like"/>
    <property type="match status" value="1"/>
</dbReference>
<dbReference type="EMBL" id="UHIC01000001">
    <property type="protein sequence ID" value="SUO93191.1"/>
    <property type="molecule type" value="Genomic_DNA"/>
</dbReference>
<evidence type="ECO:0000256" key="4">
    <source>
        <dbReference type="ARBA" id="ARBA00022692"/>
    </source>
</evidence>
<evidence type="ECO:0000313" key="10">
    <source>
        <dbReference type="Proteomes" id="UP000254601"/>
    </source>
</evidence>
<dbReference type="Pfam" id="PF00528">
    <property type="entry name" value="BPD_transp_1"/>
    <property type="match status" value="1"/>
</dbReference>
<accession>A0A380MN75</accession>
<dbReference type="GO" id="GO:0055085">
    <property type="term" value="P:transmembrane transport"/>
    <property type="evidence" value="ECO:0007669"/>
    <property type="project" value="InterPro"/>
</dbReference>
<evidence type="ECO:0000259" key="8">
    <source>
        <dbReference type="PROSITE" id="PS50928"/>
    </source>
</evidence>
<proteinExistence type="inferred from homology"/>
<keyword evidence="6 7" id="KW-0472">Membrane</keyword>
<dbReference type="GO" id="GO:0005886">
    <property type="term" value="C:plasma membrane"/>
    <property type="evidence" value="ECO:0007669"/>
    <property type="project" value="UniProtKB-SubCell"/>
</dbReference>
<comment type="similarity">
    <text evidence="7">Belongs to the binding-protein-dependent transport system permease family.</text>
</comment>
<sequence>MLLEQGFLAKRSRFSAIVDYLMGAMAAASSLCVLLALWQLAAEYLGALVLPEPKVVFYRMAEILATNSGWETLGITIFSGLLGVIIACIVGISSGFIAGWSRTVAVFFRPWITVLLGTPPIIWVILALFWFSQGVPVTLFTVSIAVTPMLFAAAMMSLITRPKSLLEMAKVYQLPWLTRIHHIWLPHLSQSLMPAIIVATGTGLKLTVMAELLGGSQGIGAKIADARTFLDTVEVLAYVCLIISIIMFIEYGVLEPIKRFILPDMDAR</sequence>
<protein>
    <submittedName>
        <fullName evidence="9">Aliphatic sulfonates transport permease protein ssuC</fullName>
    </submittedName>
</protein>
<organism evidence="9 10">
    <name type="scientific">Suttonella ornithocola</name>
    <dbReference type="NCBI Taxonomy" id="279832"/>
    <lineage>
        <taxon>Bacteria</taxon>
        <taxon>Pseudomonadati</taxon>
        <taxon>Pseudomonadota</taxon>
        <taxon>Gammaproteobacteria</taxon>
        <taxon>Cardiobacteriales</taxon>
        <taxon>Cardiobacteriaceae</taxon>
        <taxon>Suttonella</taxon>
    </lineage>
</organism>
<evidence type="ECO:0000256" key="7">
    <source>
        <dbReference type="RuleBase" id="RU363032"/>
    </source>
</evidence>
<dbReference type="PANTHER" id="PTHR30151:SF0">
    <property type="entry name" value="ABC TRANSPORTER PERMEASE PROTEIN MJ0413-RELATED"/>
    <property type="match status" value="1"/>
</dbReference>
<evidence type="ECO:0000256" key="6">
    <source>
        <dbReference type="ARBA" id="ARBA00023136"/>
    </source>
</evidence>
<gene>
    <name evidence="9" type="primary">ssuC_1</name>
    <name evidence="9" type="ORF">NCTC13337_00097</name>
</gene>
<dbReference type="CDD" id="cd06261">
    <property type="entry name" value="TM_PBP2"/>
    <property type="match status" value="1"/>
</dbReference>
<feature type="transmembrane region" description="Helical" evidence="7">
    <location>
        <begin position="20"/>
        <end position="41"/>
    </location>
</feature>
<evidence type="ECO:0000256" key="2">
    <source>
        <dbReference type="ARBA" id="ARBA00022448"/>
    </source>
</evidence>